<evidence type="ECO:0000259" key="4">
    <source>
        <dbReference type="Pfam" id="PF00144"/>
    </source>
</evidence>
<dbReference type="PANTHER" id="PTHR22935:SF95">
    <property type="entry name" value="BETA-LACTAMASE-LIKE 1-RELATED"/>
    <property type="match status" value="1"/>
</dbReference>
<reference evidence="5 6" key="1">
    <citation type="journal article" date="2018" name="New Phytol.">
        <title>Phylogenomics of Endogonaceae and evolution of mycorrhizas within Mucoromycota.</title>
        <authorList>
            <person name="Chang Y."/>
            <person name="Desiro A."/>
            <person name="Na H."/>
            <person name="Sandor L."/>
            <person name="Lipzen A."/>
            <person name="Clum A."/>
            <person name="Barry K."/>
            <person name="Grigoriev I.V."/>
            <person name="Martin F.M."/>
            <person name="Stajich J.E."/>
            <person name="Smith M.E."/>
            <person name="Bonito G."/>
            <person name="Spatafora J.W."/>
        </authorList>
    </citation>
    <scope>NUCLEOTIDE SEQUENCE [LARGE SCALE GENOMIC DNA]</scope>
    <source>
        <strain evidence="5 6">GMNB39</strain>
    </source>
</reference>
<comment type="caution">
    <text evidence="5">The sequence shown here is derived from an EMBL/GenBank/DDBJ whole genome shotgun (WGS) entry which is preliminary data.</text>
</comment>
<evidence type="ECO:0000256" key="3">
    <source>
        <dbReference type="SAM" id="Phobius"/>
    </source>
</evidence>
<evidence type="ECO:0000256" key="1">
    <source>
        <dbReference type="ARBA" id="ARBA00038473"/>
    </source>
</evidence>
<feature type="region of interest" description="Disordered" evidence="2">
    <location>
        <begin position="68"/>
        <end position="94"/>
    </location>
</feature>
<dbReference type="AlphaFoldDB" id="A0A433D297"/>
<feature type="region of interest" description="Disordered" evidence="2">
    <location>
        <begin position="120"/>
        <end position="141"/>
    </location>
</feature>
<evidence type="ECO:0000313" key="5">
    <source>
        <dbReference type="EMBL" id="RUP44955.1"/>
    </source>
</evidence>
<evidence type="ECO:0000256" key="2">
    <source>
        <dbReference type="SAM" id="MobiDB-lite"/>
    </source>
</evidence>
<organism evidence="5 6">
    <name type="scientific">Jimgerdemannia flammicorona</name>
    <dbReference type="NCBI Taxonomy" id="994334"/>
    <lineage>
        <taxon>Eukaryota</taxon>
        <taxon>Fungi</taxon>
        <taxon>Fungi incertae sedis</taxon>
        <taxon>Mucoromycota</taxon>
        <taxon>Mucoromycotina</taxon>
        <taxon>Endogonomycetes</taxon>
        <taxon>Endogonales</taxon>
        <taxon>Endogonaceae</taxon>
        <taxon>Jimgerdemannia</taxon>
    </lineage>
</organism>
<dbReference type="Pfam" id="PF00144">
    <property type="entry name" value="Beta-lactamase"/>
    <property type="match status" value="1"/>
</dbReference>
<protein>
    <recommendedName>
        <fullName evidence="4">Beta-lactamase-related domain-containing protein</fullName>
    </recommendedName>
</protein>
<feature type="transmembrane region" description="Helical" evidence="3">
    <location>
        <begin position="34"/>
        <end position="54"/>
    </location>
</feature>
<sequence>MASEKDLLAQQYYPVSSAPAIVWKPRRWLSLPRFFILGAVCTLITLAVFSGDIAEPGLPGLICPPPSSSNLRKKSTNASLPFRPSLPTSRSPQMIQKCGARSTAWTLFYLGRQRAVRAGVRGTEGERDDGEGEGEPGYGFQDREYYQGFGKPGRRHQNVLPRVRDWQGARLAPRRRRRRPTHHAQDARGATVGVAEGYVTNASLSRPTLFLSVRIPDLLAFIPPTTQFTQLNPTSIPRLEHGIQPPRQCASPCRCVSGPDARQRNARRTAPGEGARAVGDGDVGVPSRGGDEGKFGCAEERENKPAGGMYSTARDLTKLLTTVLLTPHPILLPRRTLREWLRPLSSLPDSRTEVGLTWEITKLHPSYTLTGREPRLYSKSGNLPGYHSELTVRPDLGLGVVVLMTGDDSDAAVLVDRVLEVLEPVVERKWVEKVKKRYVGTYVGGEGNRFKVGIGAKDVLSVMELVVNGTDLLAIVGSKEVALWSTGRLDEFRYGLYVLLRA</sequence>
<accession>A0A433D297</accession>
<dbReference type="Proteomes" id="UP000268093">
    <property type="component" value="Unassembled WGS sequence"/>
</dbReference>
<name>A0A433D297_9FUNG</name>
<keyword evidence="3" id="KW-0812">Transmembrane</keyword>
<keyword evidence="3" id="KW-1133">Transmembrane helix</keyword>
<dbReference type="OrthoDB" id="428260at2759"/>
<feature type="region of interest" description="Disordered" evidence="2">
    <location>
        <begin position="260"/>
        <end position="309"/>
    </location>
</feature>
<dbReference type="InterPro" id="IPR012338">
    <property type="entry name" value="Beta-lactam/transpept-like"/>
</dbReference>
<proteinExistence type="inferred from homology"/>
<keyword evidence="6" id="KW-1185">Reference proteome</keyword>
<feature type="domain" description="Beta-lactamase-related" evidence="4">
    <location>
        <begin position="262"/>
        <end position="419"/>
    </location>
</feature>
<dbReference type="PANTHER" id="PTHR22935">
    <property type="entry name" value="PENICILLIN-BINDING PROTEIN"/>
    <property type="match status" value="1"/>
</dbReference>
<dbReference type="InterPro" id="IPR051478">
    <property type="entry name" value="Beta-lactamase-like_AB/R"/>
</dbReference>
<dbReference type="EMBL" id="RBNI01008041">
    <property type="protein sequence ID" value="RUP44955.1"/>
    <property type="molecule type" value="Genomic_DNA"/>
</dbReference>
<feature type="compositionally biased region" description="Basic and acidic residues" evidence="2">
    <location>
        <begin position="289"/>
        <end position="304"/>
    </location>
</feature>
<dbReference type="InterPro" id="IPR001466">
    <property type="entry name" value="Beta-lactam-related"/>
</dbReference>
<comment type="similarity">
    <text evidence="1">Belongs to the beta-lactamase family.</text>
</comment>
<dbReference type="Gene3D" id="3.40.710.10">
    <property type="entry name" value="DD-peptidase/beta-lactamase superfamily"/>
    <property type="match status" value="1"/>
</dbReference>
<keyword evidence="3" id="KW-0472">Membrane</keyword>
<gene>
    <name evidence="5" type="ORF">BC936DRAFT_148809</name>
</gene>
<evidence type="ECO:0000313" key="6">
    <source>
        <dbReference type="Proteomes" id="UP000268093"/>
    </source>
</evidence>
<dbReference type="SUPFAM" id="SSF56601">
    <property type="entry name" value="beta-lactamase/transpeptidase-like"/>
    <property type="match status" value="1"/>
</dbReference>